<keyword evidence="1" id="KW-0812">Transmembrane</keyword>
<dbReference type="Proteomes" id="UP000027590">
    <property type="component" value="Unassembled WGS sequence"/>
</dbReference>
<evidence type="ECO:0000313" key="3">
    <source>
        <dbReference type="Proteomes" id="UP000027590"/>
    </source>
</evidence>
<sequence length="290" mass="30463">MMGMVLLSGLRVLLELSLQLAVILLLLPAMFWLGEDVPALLVGRAVAPLRERYGRMAAFWRLTLRHGLPLEDGLMLALVLLVLLCLAGLSIVMPDVGAVMGAWLADPLLMGSVLLAGAFWAVPGPLWWMHGRCCLVLCLTEAFIVLAAPGVTGLRGVQQLLLAAPGSSLAGTALCCAVALALTTSLPDRQTLADDMVARGQPVGRLARDQRQVIVGVYHAGWSLLLGDLLLPVLFGLEGPGGVLGLSVRFVGGSVLVALGQMTGMRRHGRFVALLLGLAGLMALAGRFAA</sequence>
<feature type="transmembrane region" description="Helical" evidence="1">
    <location>
        <begin position="271"/>
        <end position="289"/>
    </location>
</feature>
<feature type="transmembrane region" description="Helical" evidence="1">
    <location>
        <begin position="12"/>
        <end position="31"/>
    </location>
</feature>
<proteinExistence type="predicted"/>
<gene>
    <name evidence="2" type="ORF">SACS_0104</name>
</gene>
<name>A0A7U7J0A2_9PROT</name>
<feature type="transmembrane region" description="Helical" evidence="1">
    <location>
        <begin position="160"/>
        <end position="182"/>
    </location>
</feature>
<feature type="transmembrane region" description="Helical" evidence="1">
    <location>
        <begin position="134"/>
        <end position="154"/>
    </location>
</feature>
<dbReference type="EMBL" id="CBLY010000002">
    <property type="protein sequence ID" value="CDG32842.1"/>
    <property type="molecule type" value="Genomic_DNA"/>
</dbReference>
<keyword evidence="1" id="KW-0472">Membrane</keyword>
<feature type="transmembrane region" description="Helical" evidence="1">
    <location>
        <begin position="100"/>
        <end position="122"/>
    </location>
</feature>
<reference evidence="2 3" key="1">
    <citation type="journal article" date="2014" name="Genome Biol. Evol.">
        <title>Acetic acid bacteria genomes reveal functional traits for adaptation to life in insect guts.</title>
        <authorList>
            <person name="Chouaia B."/>
            <person name="Gaiarsa S."/>
            <person name="Crotti E."/>
            <person name="Comandatore F."/>
            <person name="Degli Esposti M."/>
            <person name="Ricci I."/>
            <person name="Alma A."/>
            <person name="Favia G."/>
            <person name="Bandi C."/>
            <person name="Daffonchio D."/>
        </authorList>
    </citation>
    <scope>NUCLEOTIDE SEQUENCE [LARGE SCALE GENOMIC DNA]</scope>
    <source>
        <strain evidence="3">AM169</strain>
    </source>
</reference>
<comment type="caution">
    <text evidence="2">The sequence shown here is derived from an EMBL/GenBank/DDBJ whole genome shotgun (WGS) entry which is preliminary data.</text>
</comment>
<evidence type="ECO:0000313" key="2">
    <source>
        <dbReference type="EMBL" id="CDG32842.1"/>
    </source>
</evidence>
<reference evidence="2 3" key="2">
    <citation type="journal article" date="2014" name="PLoS ONE">
        <title>Evolution of mitochondria reconstructed from the energy metabolism of living bacteria.</title>
        <authorList>
            <person name="Degli Esposti M."/>
            <person name="Chouaia B."/>
            <person name="Comandatore F."/>
            <person name="Crotti E."/>
            <person name="Sassera D."/>
            <person name="Lievens P.M."/>
            <person name="Daffonchio D."/>
            <person name="Bandi C."/>
        </authorList>
    </citation>
    <scope>NUCLEOTIDE SEQUENCE [LARGE SCALE GENOMIC DNA]</scope>
    <source>
        <strain evidence="3">AM169</strain>
    </source>
</reference>
<accession>A0A7U7J0A2</accession>
<dbReference type="AlphaFoldDB" id="A0A7U7J0A2"/>
<evidence type="ECO:0000256" key="1">
    <source>
        <dbReference type="SAM" id="Phobius"/>
    </source>
</evidence>
<keyword evidence="1" id="KW-1133">Transmembrane helix</keyword>
<protein>
    <submittedName>
        <fullName evidence="2">Uncharacterized protein</fullName>
    </submittedName>
</protein>
<feature type="transmembrane region" description="Helical" evidence="1">
    <location>
        <begin position="74"/>
        <end position="94"/>
    </location>
</feature>
<organism evidence="2 3">
    <name type="scientific">Parasaccharibacter apium</name>
    <dbReference type="NCBI Taxonomy" id="1510841"/>
    <lineage>
        <taxon>Bacteria</taxon>
        <taxon>Pseudomonadati</taxon>
        <taxon>Pseudomonadota</taxon>
        <taxon>Alphaproteobacteria</taxon>
        <taxon>Acetobacterales</taxon>
        <taxon>Acetobacteraceae</taxon>
        <taxon>Parasaccharibacter</taxon>
    </lineage>
</organism>